<dbReference type="NCBIfam" id="TIGR00745">
    <property type="entry name" value="apbA_panE"/>
    <property type="match status" value="1"/>
</dbReference>
<keyword evidence="7 10" id="KW-0560">Oxidoreductase</keyword>
<keyword evidence="6 10" id="KW-0521">NADP</keyword>
<dbReference type="EMBL" id="JBHSUS010000001">
    <property type="protein sequence ID" value="MFC6440517.1"/>
    <property type="molecule type" value="Genomic_DNA"/>
</dbReference>
<feature type="domain" description="Ketopantoate reductase N-terminal" evidence="11">
    <location>
        <begin position="4"/>
        <end position="142"/>
    </location>
</feature>
<evidence type="ECO:0000256" key="3">
    <source>
        <dbReference type="ARBA" id="ARBA00013014"/>
    </source>
</evidence>
<evidence type="ECO:0000256" key="5">
    <source>
        <dbReference type="ARBA" id="ARBA00022655"/>
    </source>
</evidence>
<dbReference type="InterPro" id="IPR003710">
    <property type="entry name" value="ApbA"/>
</dbReference>
<dbReference type="Gene3D" id="3.40.50.720">
    <property type="entry name" value="NAD(P)-binding Rossmann-like Domain"/>
    <property type="match status" value="1"/>
</dbReference>
<comment type="function">
    <text evidence="10">Catalyzes the NADPH-dependent reduction of ketopantoate into pantoic acid.</text>
</comment>
<evidence type="ECO:0000313" key="14">
    <source>
        <dbReference type="Proteomes" id="UP001596364"/>
    </source>
</evidence>
<evidence type="ECO:0000259" key="12">
    <source>
        <dbReference type="Pfam" id="PF08546"/>
    </source>
</evidence>
<name>A0ABW1XMB7_9ALTE</name>
<reference evidence="14" key="1">
    <citation type="journal article" date="2019" name="Int. J. Syst. Evol. Microbiol.">
        <title>The Global Catalogue of Microorganisms (GCM) 10K type strain sequencing project: providing services to taxonomists for standard genome sequencing and annotation.</title>
        <authorList>
            <consortium name="The Broad Institute Genomics Platform"/>
            <consortium name="The Broad Institute Genome Sequencing Center for Infectious Disease"/>
            <person name="Wu L."/>
            <person name="Ma J."/>
        </authorList>
    </citation>
    <scope>NUCLEOTIDE SEQUENCE [LARGE SCALE GENOMIC DNA]</scope>
    <source>
        <strain evidence="14">CGMCC 1.16031</strain>
    </source>
</reference>
<evidence type="ECO:0000256" key="6">
    <source>
        <dbReference type="ARBA" id="ARBA00022857"/>
    </source>
</evidence>
<evidence type="ECO:0000256" key="4">
    <source>
        <dbReference type="ARBA" id="ARBA00019465"/>
    </source>
</evidence>
<dbReference type="InterPro" id="IPR013752">
    <property type="entry name" value="KPA_reductase"/>
</dbReference>
<evidence type="ECO:0000256" key="8">
    <source>
        <dbReference type="ARBA" id="ARBA00032024"/>
    </source>
</evidence>
<comment type="caution">
    <text evidence="13">The sequence shown here is derived from an EMBL/GenBank/DDBJ whole genome shotgun (WGS) entry which is preliminary data.</text>
</comment>
<evidence type="ECO:0000313" key="13">
    <source>
        <dbReference type="EMBL" id="MFC6440517.1"/>
    </source>
</evidence>
<evidence type="ECO:0000259" key="11">
    <source>
        <dbReference type="Pfam" id="PF02558"/>
    </source>
</evidence>
<dbReference type="InterPro" id="IPR013332">
    <property type="entry name" value="KPR_N"/>
</dbReference>
<dbReference type="InterPro" id="IPR013328">
    <property type="entry name" value="6PGD_dom2"/>
</dbReference>
<dbReference type="InterPro" id="IPR008927">
    <property type="entry name" value="6-PGluconate_DH-like_C_sf"/>
</dbReference>
<dbReference type="Proteomes" id="UP001596364">
    <property type="component" value="Unassembled WGS sequence"/>
</dbReference>
<dbReference type="Gene3D" id="1.10.1040.10">
    <property type="entry name" value="N-(1-d-carboxylethyl)-l-norvaline Dehydrogenase, domain 2"/>
    <property type="match status" value="1"/>
</dbReference>
<dbReference type="EC" id="1.1.1.169" evidence="3 10"/>
<gene>
    <name evidence="13" type="ORF">ACFP85_10200</name>
</gene>
<comment type="pathway">
    <text evidence="1 10">Cofactor biosynthesis; (R)-pantothenate biosynthesis; (R)-pantoate from 3-methyl-2-oxobutanoate: step 2/2.</text>
</comment>
<evidence type="ECO:0000256" key="9">
    <source>
        <dbReference type="ARBA" id="ARBA00048793"/>
    </source>
</evidence>
<feature type="domain" description="Ketopantoate reductase C-terminal" evidence="12">
    <location>
        <begin position="168"/>
        <end position="288"/>
    </location>
</feature>
<sequence length="295" mass="32119">MHIGIMSQGAIASILAWRLQKLDLPYCVLSKRPLHPVQIETLEGEADMVLPPGCNGKIPDVLLVPLKAWQVMTALEPLAAKLRQTNTVIALMHNGMGVAEQVHALLPDNPLLAITTRCGALRIESQRIRLTGTGLTQAGAVANISEPHMAQLSELFSRLLPPFEWQQDINQVLWDKLAINAVINPLSALYQCKNGELLQPRFDLLHEQLAAEIAAVMDTAGVSRSAAQLLASIRAVEQATAQNYSSMNRDVTAGKPTEIDFINGFIKQKGAATGIATPLNNELVELIQDGKPPRW</sequence>
<dbReference type="PANTHER" id="PTHR43765">
    <property type="entry name" value="2-DEHYDROPANTOATE 2-REDUCTASE-RELATED"/>
    <property type="match status" value="1"/>
</dbReference>
<dbReference type="RefSeq" id="WP_131258312.1">
    <property type="nucleotide sequence ID" value="NZ_JBHSUS010000001.1"/>
</dbReference>
<protein>
    <recommendedName>
        <fullName evidence="4 10">2-dehydropantoate 2-reductase</fullName>
        <ecNumber evidence="3 10">1.1.1.169</ecNumber>
    </recommendedName>
    <alternativeName>
        <fullName evidence="8 10">Ketopantoate reductase</fullName>
    </alternativeName>
</protein>
<dbReference type="SUPFAM" id="SSF51735">
    <property type="entry name" value="NAD(P)-binding Rossmann-fold domains"/>
    <property type="match status" value="1"/>
</dbReference>
<dbReference type="InterPro" id="IPR036291">
    <property type="entry name" value="NAD(P)-bd_dom_sf"/>
</dbReference>
<evidence type="ECO:0000256" key="10">
    <source>
        <dbReference type="RuleBase" id="RU362068"/>
    </source>
</evidence>
<dbReference type="InterPro" id="IPR050838">
    <property type="entry name" value="Ketopantoate_reductase"/>
</dbReference>
<keyword evidence="5 10" id="KW-0566">Pantothenate biosynthesis</keyword>
<evidence type="ECO:0000256" key="7">
    <source>
        <dbReference type="ARBA" id="ARBA00023002"/>
    </source>
</evidence>
<evidence type="ECO:0000256" key="2">
    <source>
        <dbReference type="ARBA" id="ARBA00007870"/>
    </source>
</evidence>
<organism evidence="13 14">
    <name type="scientific">Pseudobowmanella zhangzhouensis</name>
    <dbReference type="NCBI Taxonomy" id="1537679"/>
    <lineage>
        <taxon>Bacteria</taxon>
        <taxon>Pseudomonadati</taxon>
        <taxon>Pseudomonadota</taxon>
        <taxon>Gammaproteobacteria</taxon>
        <taxon>Alteromonadales</taxon>
        <taxon>Alteromonadaceae</taxon>
    </lineage>
</organism>
<dbReference type="PANTHER" id="PTHR43765:SF2">
    <property type="entry name" value="2-DEHYDROPANTOATE 2-REDUCTASE"/>
    <property type="match status" value="1"/>
</dbReference>
<keyword evidence="14" id="KW-1185">Reference proteome</keyword>
<comment type="similarity">
    <text evidence="2 10">Belongs to the ketopantoate reductase family.</text>
</comment>
<dbReference type="Pfam" id="PF02558">
    <property type="entry name" value="ApbA"/>
    <property type="match status" value="1"/>
</dbReference>
<accession>A0ABW1XMB7</accession>
<evidence type="ECO:0000256" key="1">
    <source>
        <dbReference type="ARBA" id="ARBA00004994"/>
    </source>
</evidence>
<proteinExistence type="inferred from homology"/>
<comment type="catalytic activity">
    <reaction evidence="9 10">
        <text>(R)-pantoate + NADP(+) = 2-dehydropantoate + NADPH + H(+)</text>
        <dbReference type="Rhea" id="RHEA:16233"/>
        <dbReference type="ChEBI" id="CHEBI:11561"/>
        <dbReference type="ChEBI" id="CHEBI:15378"/>
        <dbReference type="ChEBI" id="CHEBI:15980"/>
        <dbReference type="ChEBI" id="CHEBI:57783"/>
        <dbReference type="ChEBI" id="CHEBI:58349"/>
        <dbReference type="EC" id="1.1.1.169"/>
    </reaction>
</comment>
<dbReference type="SUPFAM" id="SSF48179">
    <property type="entry name" value="6-phosphogluconate dehydrogenase C-terminal domain-like"/>
    <property type="match status" value="1"/>
</dbReference>
<dbReference type="Pfam" id="PF08546">
    <property type="entry name" value="ApbA_C"/>
    <property type="match status" value="1"/>
</dbReference>